<name>A0ACB7TUC5_DIOAL</name>
<dbReference type="Proteomes" id="UP000827976">
    <property type="component" value="Chromosome 19"/>
</dbReference>
<evidence type="ECO:0000313" key="1">
    <source>
        <dbReference type="EMBL" id="KAH7652253.1"/>
    </source>
</evidence>
<proteinExistence type="predicted"/>
<sequence length="118" mass="13835">MGNCLKLRPARTWVDDEEWDFADGSKSMKQYHCKEEKKKGERMTMTEEKREEASCNKVKIKLTKKQLQELSELLEMHGLQIEEALAKFIDQKNSTIISRELGSQIRPWRPVLQGIPEE</sequence>
<dbReference type="EMBL" id="CM037029">
    <property type="protein sequence ID" value="KAH7652253.1"/>
    <property type="molecule type" value="Genomic_DNA"/>
</dbReference>
<reference evidence="2" key="1">
    <citation type="journal article" date="2022" name="Nat. Commun.">
        <title>Chromosome evolution and the genetic basis of agronomically important traits in greater yam.</title>
        <authorList>
            <person name="Bredeson J.V."/>
            <person name="Lyons J.B."/>
            <person name="Oniyinde I.O."/>
            <person name="Okereke N.R."/>
            <person name="Kolade O."/>
            <person name="Nnabue I."/>
            <person name="Nwadili C.O."/>
            <person name="Hribova E."/>
            <person name="Parker M."/>
            <person name="Nwogha J."/>
            <person name="Shu S."/>
            <person name="Carlson J."/>
            <person name="Kariba R."/>
            <person name="Muthemba S."/>
            <person name="Knop K."/>
            <person name="Barton G.J."/>
            <person name="Sherwood A.V."/>
            <person name="Lopez-Montes A."/>
            <person name="Asiedu R."/>
            <person name="Jamnadass R."/>
            <person name="Muchugi A."/>
            <person name="Goodstein D."/>
            <person name="Egesi C.N."/>
            <person name="Featherston J."/>
            <person name="Asfaw A."/>
            <person name="Simpson G.G."/>
            <person name="Dolezel J."/>
            <person name="Hendre P.S."/>
            <person name="Van Deynze A."/>
            <person name="Kumar P.L."/>
            <person name="Obidiegwu J.E."/>
            <person name="Bhattacharjee R."/>
            <person name="Rokhsar D.S."/>
        </authorList>
    </citation>
    <scope>NUCLEOTIDE SEQUENCE [LARGE SCALE GENOMIC DNA]</scope>
    <source>
        <strain evidence="2">cv. TDa95/00328</strain>
    </source>
</reference>
<accession>A0ACB7TUC5</accession>
<protein>
    <submittedName>
        <fullName evidence="1">Bacteriocin AS-48-containing protein</fullName>
    </submittedName>
</protein>
<evidence type="ECO:0000313" key="2">
    <source>
        <dbReference type="Proteomes" id="UP000827976"/>
    </source>
</evidence>
<organism evidence="1 2">
    <name type="scientific">Dioscorea alata</name>
    <name type="common">Purple yam</name>
    <dbReference type="NCBI Taxonomy" id="55571"/>
    <lineage>
        <taxon>Eukaryota</taxon>
        <taxon>Viridiplantae</taxon>
        <taxon>Streptophyta</taxon>
        <taxon>Embryophyta</taxon>
        <taxon>Tracheophyta</taxon>
        <taxon>Spermatophyta</taxon>
        <taxon>Magnoliopsida</taxon>
        <taxon>Liliopsida</taxon>
        <taxon>Dioscoreales</taxon>
        <taxon>Dioscoreaceae</taxon>
        <taxon>Dioscorea</taxon>
    </lineage>
</organism>
<gene>
    <name evidence="1" type="ORF">IHE45_19G004700</name>
</gene>
<comment type="caution">
    <text evidence="1">The sequence shown here is derived from an EMBL/GenBank/DDBJ whole genome shotgun (WGS) entry which is preliminary data.</text>
</comment>
<keyword evidence="2" id="KW-1185">Reference proteome</keyword>